<dbReference type="Proteomes" id="UP001500443">
    <property type="component" value="Unassembled WGS sequence"/>
</dbReference>
<dbReference type="EMBL" id="BAAAPF010000133">
    <property type="protein sequence ID" value="GAA2130869.1"/>
    <property type="molecule type" value="Genomic_DNA"/>
</dbReference>
<sequence length="344" mass="38495">MHTNEMGVFGISPAEEQLYRHFLRHPDSPAEGLFVKLGIAPHEMDQAMTRLVGLRLLRPGDRPGWFRPVDPEQVVARLTELRLREMYQEIQRITQSRHVLATLRAEDVTGSGASAEGGSGGAYGGEHGVEEIEERADLSNKMEELVFFAREEIASVEPGFHLMSEAVLKRRAVEWRALKRGVRRRLVLPADTLQHPRVAGHVRELLARGGEVRVVEEITDQLAVYDGRVALMPKDPKNSDHGALMVRGPGLVSTLSGLFEKVWEQAEDVSVELREPGEEPETELSEAELRVLRMMCEVGKDETGARDLGVSVRTYRRHIADVLRRLGASTRAQAALLARERGWV</sequence>
<organism evidence="2 3">
    <name type="scientific">Streptomyces synnematoformans</name>
    <dbReference type="NCBI Taxonomy" id="415721"/>
    <lineage>
        <taxon>Bacteria</taxon>
        <taxon>Bacillati</taxon>
        <taxon>Actinomycetota</taxon>
        <taxon>Actinomycetes</taxon>
        <taxon>Kitasatosporales</taxon>
        <taxon>Streptomycetaceae</taxon>
        <taxon>Streptomyces</taxon>
    </lineage>
</organism>
<dbReference type="InterPro" id="IPR051797">
    <property type="entry name" value="TrmB-like"/>
</dbReference>
<name>A0ABN2YR04_9ACTN</name>
<evidence type="ECO:0000313" key="3">
    <source>
        <dbReference type="Proteomes" id="UP001500443"/>
    </source>
</evidence>
<dbReference type="SMART" id="SM00421">
    <property type="entry name" value="HTH_LUXR"/>
    <property type="match status" value="1"/>
</dbReference>
<dbReference type="PANTHER" id="PTHR34293:SF1">
    <property type="entry name" value="HTH-TYPE TRANSCRIPTIONAL REGULATOR TRMBL2"/>
    <property type="match status" value="1"/>
</dbReference>
<dbReference type="PANTHER" id="PTHR34293">
    <property type="entry name" value="HTH-TYPE TRANSCRIPTIONAL REGULATOR TRMBL2"/>
    <property type="match status" value="1"/>
</dbReference>
<protein>
    <submittedName>
        <fullName evidence="2">Helix-turn-helix transcriptional regulator</fullName>
    </submittedName>
</protein>
<comment type="caution">
    <text evidence="2">The sequence shown here is derived from an EMBL/GenBank/DDBJ whole genome shotgun (WGS) entry which is preliminary data.</text>
</comment>
<evidence type="ECO:0000313" key="2">
    <source>
        <dbReference type="EMBL" id="GAA2130869.1"/>
    </source>
</evidence>
<dbReference type="InterPro" id="IPR016032">
    <property type="entry name" value="Sig_transdc_resp-reg_C-effctor"/>
</dbReference>
<dbReference type="SUPFAM" id="SSF46894">
    <property type="entry name" value="C-terminal effector domain of the bipartite response regulators"/>
    <property type="match status" value="1"/>
</dbReference>
<keyword evidence="3" id="KW-1185">Reference proteome</keyword>
<accession>A0ABN2YR04</accession>
<dbReference type="Gene3D" id="1.10.10.10">
    <property type="entry name" value="Winged helix-like DNA-binding domain superfamily/Winged helix DNA-binding domain"/>
    <property type="match status" value="1"/>
</dbReference>
<evidence type="ECO:0000259" key="1">
    <source>
        <dbReference type="SMART" id="SM00421"/>
    </source>
</evidence>
<feature type="domain" description="HTH luxR-type" evidence="1">
    <location>
        <begin position="281"/>
        <end position="338"/>
    </location>
</feature>
<dbReference type="InterPro" id="IPR036388">
    <property type="entry name" value="WH-like_DNA-bd_sf"/>
</dbReference>
<dbReference type="RefSeq" id="WP_344291284.1">
    <property type="nucleotide sequence ID" value="NZ_BAAAPF010000133.1"/>
</dbReference>
<proteinExistence type="predicted"/>
<reference evidence="2 3" key="1">
    <citation type="journal article" date="2019" name="Int. J. Syst. Evol. Microbiol.">
        <title>The Global Catalogue of Microorganisms (GCM) 10K type strain sequencing project: providing services to taxonomists for standard genome sequencing and annotation.</title>
        <authorList>
            <consortium name="The Broad Institute Genomics Platform"/>
            <consortium name="The Broad Institute Genome Sequencing Center for Infectious Disease"/>
            <person name="Wu L."/>
            <person name="Ma J."/>
        </authorList>
    </citation>
    <scope>NUCLEOTIDE SEQUENCE [LARGE SCALE GENOMIC DNA]</scope>
    <source>
        <strain evidence="2 3">JCM 15481</strain>
    </source>
</reference>
<gene>
    <name evidence="2" type="ORF">GCM10009802_38940</name>
</gene>
<dbReference type="InterPro" id="IPR000792">
    <property type="entry name" value="Tscrpt_reg_LuxR_C"/>
</dbReference>